<dbReference type="EMBL" id="CP059660">
    <property type="protein sequence ID" value="QRW18206.1"/>
    <property type="molecule type" value="Genomic_DNA"/>
</dbReference>
<feature type="compositionally biased region" description="Low complexity" evidence="12">
    <location>
        <begin position="475"/>
        <end position="497"/>
    </location>
</feature>
<evidence type="ECO:0000313" key="16">
    <source>
        <dbReference type="EMBL" id="QRW18206.1"/>
    </source>
</evidence>
<dbReference type="Gene3D" id="2.40.70.10">
    <property type="entry name" value="Acid Proteases"/>
    <property type="match status" value="1"/>
</dbReference>
<evidence type="ECO:0000256" key="1">
    <source>
        <dbReference type="ARBA" id="ARBA00022664"/>
    </source>
</evidence>
<evidence type="ECO:0000256" key="13">
    <source>
        <dbReference type="SAM" id="Phobius"/>
    </source>
</evidence>
<keyword evidence="2" id="KW-0645">Protease</keyword>
<dbReference type="InterPro" id="IPR050951">
    <property type="entry name" value="Retrovirus_Pol_polyprotein"/>
</dbReference>
<feature type="domain" description="Reverse transcriptase" evidence="15">
    <location>
        <begin position="1157"/>
        <end position="1336"/>
    </location>
</feature>
<dbReference type="RefSeq" id="XP_043178443.1">
    <property type="nucleotide sequence ID" value="XM_043322947.1"/>
</dbReference>
<dbReference type="InterPro" id="IPR000477">
    <property type="entry name" value="RT_dom"/>
</dbReference>
<dbReference type="GO" id="GO:0008270">
    <property type="term" value="F:zinc ion binding"/>
    <property type="evidence" value="ECO:0007669"/>
    <property type="project" value="UniProtKB-KW"/>
</dbReference>
<keyword evidence="10" id="KW-0862">Zinc</keyword>
<evidence type="ECO:0000259" key="14">
    <source>
        <dbReference type="PROSITE" id="PS50158"/>
    </source>
</evidence>
<dbReference type="InterPro" id="IPR021109">
    <property type="entry name" value="Peptidase_aspartic_dom_sf"/>
</dbReference>
<keyword evidence="10" id="KW-0863">Zinc-finger</keyword>
<protein>
    <submittedName>
        <fullName evidence="16">Retrotransposable element Tf2 protein</fullName>
    </submittedName>
</protein>
<feature type="transmembrane region" description="Helical" evidence="13">
    <location>
        <begin position="263"/>
        <end position="281"/>
    </location>
</feature>
<dbReference type="GO" id="GO:0003677">
    <property type="term" value="F:DNA binding"/>
    <property type="evidence" value="ECO:0007669"/>
    <property type="project" value="UniProtKB-KW"/>
</dbReference>
<dbReference type="Gene3D" id="3.10.10.10">
    <property type="entry name" value="HIV Type 1 Reverse Transcriptase, subunit A, domain 1"/>
    <property type="match status" value="1"/>
</dbReference>
<name>A0A8H8STS4_9AGAM</name>
<keyword evidence="1" id="KW-0507">mRNA processing</keyword>
<keyword evidence="13" id="KW-0472">Membrane</keyword>
<evidence type="ECO:0000313" key="17">
    <source>
        <dbReference type="Proteomes" id="UP000650533"/>
    </source>
</evidence>
<keyword evidence="9" id="KW-0511">Multifunctional enzyme</keyword>
<dbReference type="GO" id="GO:0004519">
    <property type="term" value="F:endonuclease activity"/>
    <property type="evidence" value="ECO:0007669"/>
    <property type="project" value="UniProtKB-KW"/>
</dbReference>
<dbReference type="PANTHER" id="PTHR37984">
    <property type="entry name" value="PROTEIN CBG26694"/>
    <property type="match status" value="1"/>
</dbReference>
<evidence type="ECO:0000256" key="8">
    <source>
        <dbReference type="ARBA" id="ARBA00023125"/>
    </source>
</evidence>
<feature type="region of interest" description="Disordered" evidence="12">
    <location>
        <begin position="853"/>
        <end position="899"/>
    </location>
</feature>
<feature type="transmembrane region" description="Helical" evidence="13">
    <location>
        <begin position="122"/>
        <end position="140"/>
    </location>
</feature>
<keyword evidence="4" id="KW-0548">Nucleotidyltransferase</keyword>
<dbReference type="InterPro" id="IPR043502">
    <property type="entry name" value="DNA/RNA_pol_sf"/>
</dbReference>
<dbReference type="GO" id="GO:0016779">
    <property type="term" value="F:nucleotidyltransferase activity"/>
    <property type="evidence" value="ECO:0007669"/>
    <property type="project" value="UniProtKB-KW"/>
</dbReference>
<proteinExistence type="predicted"/>
<dbReference type="SUPFAM" id="SSF50630">
    <property type="entry name" value="Acid proteases"/>
    <property type="match status" value="1"/>
</dbReference>
<evidence type="ECO:0000256" key="10">
    <source>
        <dbReference type="PROSITE-ProRule" id="PRU00047"/>
    </source>
</evidence>
<keyword evidence="10" id="KW-0479">Metal-binding</keyword>
<evidence type="ECO:0000256" key="2">
    <source>
        <dbReference type="ARBA" id="ARBA00022670"/>
    </source>
</evidence>
<feature type="transmembrane region" description="Helical" evidence="13">
    <location>
        <begin position="200"/>
        <end position="219"/>
    </location>
</feature>
<dbReference type="GO" id="GO:0006397">
    <property type="term" value="P:mRNA processing"/>
    <property type="evidence" value="ECO:0007669"/>
    <property type="project" value="UniProtKB-KW"/>
</dbReference>
<feature type="transmembrane region" description="Helical" evidence="13">
    <location>
        <begin position="174"/>
        <end position="193"/>
    </location>
</feature>
<dbReference type="CDD" id="cd01647">
    <property type="entry name" value="RT_LTR"/>
    <property type="match status" value="1"/>
</dbReference>
<feature type="region of interest" description="Disordered" evidence="12">
    <location>
        <begin position="594"/>
        <end position="617"/>
    </location>
</feature>
<dbReference type="GeneID" id="67025410"/>
<dbReference type="GO" id="GO:0006508">
    <property type="term" value="P:proteolysis"/>
    <property type="evidence" value="ECO:0007669"/>
    <property type="project" value="UniProtKB-KW"/>
</dbReference>
<organism evidence="16 17">
    <name type="scientific">Rhizoctonia solani</name>
    <dbReference type="NCBI Taxonomy" id="456999"/>
    <lineage>
        <taxon>Eukaryota</taxon>
        <taxon>Fungi</taxon>
        <taxon>Dikarya</taxon>
        <taxon>Basidiomycota</taxon>
        <taxon>Agaricomycotina</taxon>
        <taxon>Agaricomycetes</taxon>
        <taxon>Cantharellales</taxon>
        <taxon>Ceratobasidiaceae</taxon>
        <taxon>Rhizoctonia</taxon>
    </lineage>
</organism>
<dbReference type="PROSITE" id="PS50878">
    <property type="entry name" value="RT_POL"/>
    <property type="match status" value="1"/>
</dbReference>
<evidence type="ECO:0000256" key="12">
    <source>
        <dbReference type="SAM" id="MobiDB-lite"/>
    </source>
</evidence>
<dbReference type="SUPFAM" id="SSF57756">
    <property type="entry name" value="Retrovirus zinc finger-like domains"/>
    <property type="match status" value="1"/>
</dbReference>
<evidence type="ECO:0000256" key="6">
    <source>
        <dbReference type="ARBA" id="ARBA00022750"/>
    </source>
</evidence>
<dbReference type="CDD" id="cd00303">
    <property type="entry name" value="retropepsin_like"/>
    <property type="match status" value="1"/>
</dbReference>
<dbReference type="InterPro" id="IPR043128">
    <property type="entry name" value="Rev_trsase/Diguanyl_cyclase"/>
</dbReference>
<feature type="compositionally biased region" description="Pro residues" evidence="12">
    <location>
        <begin position="651"/>
        <end position="660"/>
    </location>
</feature>
<feature type="region of interest" description="Disordered" evidence="12">
    <location>
        <begin position="648"/>
        <end position="678"/>
    </location>
</feature>
<dbReference type="Proteomes" id="UP000650533">
    <property type="component" value="Chromosome 3"/>
</dbReference>
<keyword evidence="5" id="KW-0540">Nuclease</keyword>
<evidence type="ECO:0000256" key="5">
    <source>
        <dbReference type="ARBA" id="ARBA00022722"/>
    </source>
</evidence>
<evidence type="ECO:0000256" key="4">
    <source>
        <dbReference type="ARBA" id="ARBA00022695"/>
    </source>
</evidence>
<evidence type="ECO:0000256" key="11">
    <source>
        <dbReference type="SAM" id="Coils"/>
    </source>
</evidence>
<evidence type="ECO:0000256" key="7">
    <source>
        <dbReference type="ARBA" id="ARBA00022759"/>
    </source>
</evidence>
<keyword evidence="11" id="KW-0175">Coiled coil</keyword>
<evidence type="ECO:0000259" key="15">
    <source>
        <dbReference type="PROSITE" id="PS50878"/>
    </source>
</evidence>
<feature type="compositionally biased region" description="Basic and acidic residues" evidence="12">
    <location>
        <begin position="853"/>
        <end position="865"/>
    </location>
</feature>
<dbReference type="Pfam" id="PF03732">
    <property type="entry name" value="Retrotrans_gag"/>
    <property type="match status" value="1"/>
</dbReference>
<dbReference type="Pfam" id="PF00078">
    <property type="entry name" value="RVT_1"/>
    <property type="match status" value="1"/>
</dbReference>
<feature type="region of interest" description="Disordered" evidence="12">
    <location>
        <begin position="473"/>
        <end position="525"/>
    </location>
</feature>
<feature type="domain" description="CCHC-type" evidence="14">
    <location>
        <begin position="908"/>
        <end position="922"/>
    </location>
</feature>
<keyword evidence="3" id="KW-0808">Transferase</keyword>
<evidence type="ECO:0000256" key="9">
    <source>
        <dbReference type="ARBA" id="ARBA00023268"/>
    </source>
</evidence>
<keyword evidence="5" id="KW-0378">Hydrolase</keyword>
<sequence>MAPPRLPDINAILHDLDLSHNQSRYPILGTHGPFESNGAVGGTDRHPSIYKFDGHSEAPLRHFSRLFPIPTTTTSSSSSSNDDSYDLEYTHISMDSCPEEDQLNFCKVIVSNPDISGIGVRVAIYAQTIMSMIIASILPYHEKAFRDTSRNCYVVSTSLMIASLIELKTHELSLFDALIVTMLTTIMTAFVTVNTAYIRTLGLSINISSFLFTTFWVYWGLQVWNDPKTFGIPEGEENCNASIDTVFVVFGHNVSVTNSGLRGFAMFIFAIGSISALAALWQCITWSLRYIVGTARTAKENAAARYARELRHRRARSGGKGQHMTRFGGTVGMIYMIVTTEQIVQRNPDVSKQVNGRELYRLKMTFARLLNTTHAPYEPKDMSMSSCPSELGPDFCTVITPNADISGKGVRIALYSQTLLTMAVASFIPYHEKAFHSTARNAYIVSTSLIIASLIETKTRGLSTPGYTASTPLHSPIITSRTPTCSSSRASSHAGRSYPPTHTMATRSRPASQTRSPINQGELGPHLPTAPYVELGEVSLEQITSLLLGLLGQVENLEQKVEEVREAGVEARTNLENISQAVDTVKDGLRSLQLHGPRTPEDTKPPAVEATPRPLPKVDPIGSTSWVSFWPELSKGLPVFAQPTPIRGVPPRVPSPPPSPALQSPIGTSAPPPPAPVAAYPTPVKVDHPDAYTGKIGSEAKQWLTRMLAWTQLNSRMFPTDQEVLSFLLMNMKDSAGAWAHPHLDQLGSHQAIIQTVEGFKLEFLAAFGDPDATRAAERKITSLTQSGTCADYITKFRTLAMELDWNDAALRGQFARGLHWEVSRQIATREHRPRTLLELQNAALVINNALREERASHPPKDSKSSRPTNPARGTSTGQPSTGSKKLSDNPNFVSEEERNRRRAAGACIKCGKMGHKFAECRTGWKATPIEDKGKAKEAAKVGEDSKYQSGKDNNRISPLFTISIKPEKQAETLEVLIDSGATSSFLHPRTAEALRLPLIDLPLPRTVTMLNGSSPQAGKIWKKANLTFSFDGKRMTETFLICNTGSHAAILGLKWLDAHNPEIDWNTRTLSFPHTPPEHVAIAEEEEADKNPLEGVPPEYHQYAKVFGEEEFNKLPPHRHYDIGIELTEEGPLNSPLYSMTDAKSATLRDWLRDELKAGKIRPSKSPISSPVMFVPKKDGSRHLVVDYRCLNNRTKKNVYPLPRPDDLMAQLRGAKIFTKLDLRWGYNNVRVKEGDEWKTAFRTKYGLYESLVMTFGLTNAPAAFQHFMNELFKDLLDVCVIIYLDDILIYSKDDASHTQHVHEVLQRLMDNQLFCKASKCTFHVTSVEYLGIIVSDKGFSLDRLKIQAVQEWPTPTKVKEVQSFLGFANFLRRFVANFSHMARPLHNLVKKDTPWKWDAKEQEAFQGLKDAITNAPVLCHANPTKPYFLETDASGAALGSILSQRQEDGCLHPLGFLSESFKGAEQNYDTHDKELLAIIRSFEYWRIFLEGTLHPITVFTNHRNLEYWKESWTFNRRHAQWHLLLAGYNFQIVYRPGKQSGKPDALS</sequence>
<dbReference type="SUPFAM" id="SSF56672">
    <property type="entry name" value="DNA/RNA polymerases"/>
    <property type="match status" value="1"/>
</dbReference>
<dbReference type="Gene3D" id="3.30.70.270">
    <property type="match status" value="2"/>
</dbReference>
<feature type="compositionally biased region" description="Polar residues" evidence="12">
    <location>
        <begin position="866"/>
        <end position="893"/>
    </location>
</feature>
<keyword evidence="6" id="KW-0064">Aspartyl protease</keyword>
<dbReference type="FunFam" id="3.30.70.270:FF:000020">
    <property type="entry name" value="Transposon Tf2-6 polyprotein-like Protein"/>
    <property type="match status" value="1"/>
</dbReference>
<accession>A0A8H8STS4</accession>
<keyword evidence="7" id="KW-0255">Endonuclease</keyword>
<dbReference type="InterPro" id="IPR005162">
    <property type="entry name" value="Retrotrans_gag_dom"/>
</dbReference>
<reference evidence="16" key="1">
    <citation type="submission" date="2020-05" db="EMBL/GenBank/DDBJ databases">
        <title>Evolutionary and genomic comparisons of hybrid uninucleate and nonhybrid Rhizoctonia fungi.</title>
        <authorList>
            <person name="Li C."/>
            <person name="Chen X."/>
        </authorList>
    </citation>
    <scope>NUCLEOTIDE SEQUENCE</scope>
    <source>
        <strain evidence="16">AG-1 IA</strain>
    </source>
</reference>
<dbReference type="PROSITE" id="PS50158">
    <property type="entry name" value="ZF_CCHC"/>
    <property type="match status" value="1"/>
</dbReference>
<keyword evidence="8" id="KW-0238">DNA-binding</keyword>
<dbReference type="InterPro" id="IPR036875">
    <property type="entry name" value="Znf_CCHC_sf"/>
</dbReference>
<evidence type="ECO:0000256" key="3">
    <source>
        <dbReference type="ARBA" id="ARBA00022679"/>
    </source>
</evidence>
<dbReference type="CDD" id="cd09274">
    <property type="entry name" value="RNase_HI_RT_Ty3"/>
    <property type="match status" value="1"/>
</dbReference>
<dbReference type="InterPro" id="IPR001878">
    <property type="entry name" value="Znf_CCHC"/>
</dbReference>
<dbReference type="GO" id="GO:0004190">
    <property type="term" value="F:aspartic-type endopeptidase activity"/>
    <property type="evidence" value="ECO:0007669"/>
    <property type="project" value="UniProtKB-KW"/>
</dbReference>
<dbReference type="PANTHER" id="PTHR37984:SF5">
    <property type="entry name" value="PROTEIN NYNRIN-LIKE"/>
    <property type="match status" value="1"/>
</dbReference>
<keyword evidence="13" id="KW-0812">Transmembrane</keyword>
<dbReference type="KEGG" id="rsx:RhiXN_03130"/>
<keyword evidence="13" id="KW-1133">Transmembrane helix</keyword>
<dbReference type="InterPro" id="IPR041577">
    <property type="entry name" value="RT_RNaseH_2"/>
</dbReference>
<gene>
    <name evidence="16" type="ORF">RhiXN_03130</name>
</gene>
<dbReference type="Pfam" id="PF13650">
    <property type="entry name" value="Asp_protease_2"/>
    <property type="match status" value="1"/>
</dbReference>
<dbReference type="Pfam" id="PF17919">
    <property type="entry name" value="RT_RNaseH_2"/>
    <property type="match status" value="1"/>
</dbReference>
<feature type="coiled-coil region" evidence="11">
    <location>
        <begin position="540"/>
        <end position="574"/>
    </location>
</feature>
<feature type="compositionally biased region" description="Polar residues" evidence="12">
    <location>
        <begin position="503"/>
        <end position="519"/>
    </location>
</feature>